<sequence>WTKLKFIRDCSLKIVFLEGSKWKYCNCPTIDNRKAELQQKFYFVHFYSESLL</sequence>
<reference evidence="1 2" key="1">
    <citation type="submission" date="2020-02" db="EMBL/GenBank/DDBJ databases">
        <authorList>
            <person name="Ferguson B K."/>
        </authorList>
    </citation>
    <scope>NUCLEOTIDE SEQUENCE [LARGE SCALE GENOMIC DNA]</scope>
</reference>
<proteinExistence type="predicted"/>
<feature type="non-terminal residue" evidence="1">
    <location>
        <position position="1"/>
    </location>
</feature>
<dbReference type="EMBL" id="CADCXU010028771">
    <property type="protein sequence ID" value="CAB0015195.1"/>
    <property type="molecule type" value="Genomic_DNA"/>
</dbReference>
<name>A0A6H5HDA3_9HEMI</name>
<dbReference type="AlphaFoldDB" id="A0A6H5HDA3"/>
<evidence type="ECO:0000313" key="1">
    <source>
        <dbReference type="EMBL" id="CAB0015195.1"/>
    </source>
</evidence>
<protein>
    <submittedName>
        <fullName evidence="1">Uncharacterized protein</fullName>
    </submittedName>
</protein>
<organism evidence="1 2">
    <name type="scientific">Nesidiocoris tenuis</name>
    <dbReference type="NCBI Taxonomy" id="355587"/>
    <lineage>
        <taxon>Eukaryota</taxon>
        <taxon>Metazoa</taxon>
        <taxon>Ecdysozoa</taxon>
        <taxon>Arthropoda</taxon>
        <taxon>Hexapoda</taxon>
        <taxon>Insecta</taxon>
        <taxon>Pterygota</taxon>
        <taxon>Neoptera</taxon>
        <taxon>Paraneoptera</taxon>
        <taxon>Hemiptera</taxon>
        <taxon>Heteroptera</taxon>
        <taxon>Panheteroptera</taxon>
        <taxon>Cimicomorpha</taxon>
        <taxon>Miridae</taxon>
        <taxon>Dicyphina</taxon>
        <taxon>Nesidiocoris</taxon>
    </lineage>
</organism>
<accession>A0A6H5HDA3</accession>
<dbReference type="Proteomes" id="UP000479000">
    <property type="component" value="Unassembled WGS sequence"/>
</dbReference>
<evidence type="ECO:0000313" key="2">
    <source>
        <dbReference type="Proteomes" id="UP000479000"/>
    </source>
</evidence>
<keyword evidence="2" id="KW-1185">Reference proteome</keyword>
<gene>
    <name evidence="1" type="ORF">NTEN_LOCUS19553</name>
</gene>